<evidence type="ECO:0000313" key="6">
    <source>
        <dbReference type="EMBL" id="SDE05039.1"/>
    </source>
</evidence>
<dbReference type="OrthoDB" id="227636at2"/>
<organism evidence="6 7">
    <name type="scientific">Aquimonas voraii</name>
    <dbReference type="NCBI Taxonomy" id="265719"/>
    <lineage>
        <taxon>Bacteria</taxon>
        <taxon>Pseudomonadati</taxon>
        <taxon>Pseudomonadota</taxon>
        <taxon>Gammaproteobacteria</taxon>
        <taxon>Lysobacterales</taxon>
        <taxon>Lysobacteraceae</taxon>
        <taxon>Aquimonas</taxon>
    </lineage>
</organism>
<gene>
    <name evidence="6" type="ORF">SAMN04488509_11545</name>
</gene>
<dbReference type="AlphaFoldDB" id="A0A1G6ZR79"/>
<evidence type="ECO:0000259" key="3">
    <source>
        <dbReference type="Pfam" id="PF05099"/>
    </source>
</evidence>
<feature type="compositionally biased region" description="Basic and acidic residues" evidence="1">
    <location>
        <begin position="74"/>
        <end position="83"/>
    </location>
</feature>
<keyword evidence="2" id="KW-0472">Membrane</keyword>
<dbReference type="CDD" id="cd07176">
    <property type="entry name" value="terB"/>
    <property type="match status" value="1"/>
</dbReference>
<evidence type="ECO:0000313" key="7">
    <source>
        <dbReference type="Proteomes" id="UP000199603"/>
    </source>
</evidence>
<evidence type="ECO:0000256" key="2">
    <source>
        <dbReference type="SAM" id="Phobius"/>
    </source>
</evidence>
<feature type="domain" description="Co-chaperone DjlA N-terminal" evidence="3">
    <location>
        <begin position="590"/>
        <end position="694"/>
    </location>
</feature>
<keyword evidence="7" id="KW-1185">Reference proteome</keyword>
<name>A0A1G6ZR79_9GAMM</name>
<dbReference type="STRING" id="265719.SAMN04488509_11545"/>
<dbReference type="Gene3D" id="1.10.3680.10">
    <property type="entry name" value="TerB-like"/>
    <property type="match status" value="1"/>
</dbReference>
<reference evidence="6 7" key="1">
    <citation type="submission" date="2016-10" db="EMBL/GenBank/DDBJ databases">
        <authorList>
            <person name="de Groot N.N."/>
        </authorList>
    </citation>
    <scope>NUCLEOTIDE SEQUENCE [LARGE SCALE GENOMIC DNA]</scope>
    <source>
        <strain evidence="6 7">DSM 16957</strain>
    </source>
</reference>
<evidence type="ECO:0000259" key="5">
    <source>
        <dbReference type="Pfam" id="PF15615"/>
    </source>
</evidence>
<feature type="domain" description="TerB N-terminal" evidence="4">
    <location>
        <begin position="178"/>
        <end position="325"/>
    </location>
</feature>
<feature type="compositionally biased region" description="Polar residues" evidence="1">
    <location>
        <begin position="88"/>
        <end position="107"/>
    </location>
</feature>
<evidence type="ECO:0000256" key="1">
    <source>
        <dbReference type="SAM" id="MobiDB-lite"/>
    </source>
</evidence>
<feature type="transmembrane region" description="Helical" evidence="2">
    <location>
        <begin position="7"/>
        <end position="23"/>
    </location>
</feature>
<keyword evidence="2" id="KW-1133">Transmembrane helix</keyword>
<dbReference type="Pfam" id="PF05099">
    <property type="entry name" value="TerB"/>
    <property type="match status" value="1"/>
</dbReference>
<dbReference type="EMBL" id="FNAG01000015">
    <property type="protein sequence ID" value="SDE05039.1"/>
    <property type="molecule type" value="Genomic_DNA"/>
</dbReference>
<dbReference type="Pfam" id="PF15615">
    <property type="entry name" value="TerB_C"/>
    <property type="match status" value="1"/>
</dbReference>
<proteinExistence type="predicted"/>
<feature type="region of interest" description="Disordered" evidence="1">
    <location>
        <begin position="754"/>
        <end position="773"/>
    </location>
</feature>
<feature type="region of interest" description="Disordered" evidence="1">
    <location>
        <begin position="51"/>
        <end position="107"/>
    </location>
</feature>
<protein>
    <submittedName>
        <fullName evidence="6">Tellurite resistance protein TerB</fullName>
    </submittedName>
</protein>
<accession>A0A1G6ZR79</accession>
<dbReference type="InterPro" id="IPR007791">
    <property type="entry name" value="DjlA_N"/>
</dbReference>
<dbReference type="CDD" id="cd07177">
    <property type="entry name" value="terB_like"/>
    <property type="match status" value="1"/>
</dbReference>
<keyword evidence="2" id="KW-0812">Transmembrane</keyword>
<sequence length="854" mass="93648">MAKRSGNLSIGALIVVVAILIWIPKEVWIAVAVVGAIGAAIYLLQKNNSRRANPKRGKATSNESEKTLAQMMSEQKRFSESVSKRVSKQPTQLPGKSVETEGSSTDLVKTTTADAGRSVTLTIDVAGIAARVLDRGQRGDIALRSAERADFAGDQPGAKSGRVATHGARALQWMPFDTPVRTERVSIGRGGFYVCDGESGFGAAVDTRLPISKRTPDWSGQGIYYFPRYAQLSPQQREAFLGFLHGTRRERHINAGYVWLYIYNLERRALVDPPAEIPLAERLWLVSELTELLENYGEGDQEQNYQALSYGRYLPTLISVARVRLLGPPPYEAPPWPPVRHLDEGALLLGLGRATMESRLSPEWAYQWAYASHPPVSYAPWKVVEEELKTLFVRRYRERHAEGIVLKQPVSSRTLKLEHRFAYESTQVCRVDAQVPDVSKLTRPVKPLLDLLLEVMAELEPLRKARRSSTATREAVLAAYPASLVEAQLPDALKDALARLEVHFAGGSLAHVRTEDIYRALGIALPNSQDKRGAARLGHILGLVRIGMEPDPRFEGSTPGSHVVLFRLSSLGATGPSSSYGFALLVAQAGRHLAEASEGQSSAERDTLLNLVRTRFGLAADEAARLEAHIAFVDAYASKVTKLDSRIRALPESDRHALAKALLEIAAADGRVDPAEVRALEKLYKSLQIPPDSLHADLHAVLAGSTSDRVTLRAENAPTSPAVRISEESLARKLEETVRVQAMLHEIFADEESERGHVLAKPSSPPPMAESDATMDGLNPTAARVLRALLSKGAERWDRVSWDALCEEHAVLPDGTLEAINEWSCEKVGEALLEGDDPLELNDYASTELGLKED</sequence>
<dbReference type="InterPro" id="IPR028932">
    <property type="entry name" value="TerB-C"/>
</dbReference>
<dbReference type="Pfam" id="PF13208">
    <property type="entry name" value="TerB_N"/>
    <property type="match status" value="1"/>
</dbReference>
<dbReference type="SUPFAM" id="SSF158682">
    <property type="entry name" value="TerB-like"/>
    <property type="match status" value="1"/>
</dbReference>
<dbReference type="InterPro" id="IPR025266">
    <property type="entry name" value="TerB_N"/>
</dbReference>
<dbReference type="InterPro" id="IPR029024">
    <property type="entry name" value="TerB-like"/>
</dbReference>
<feature type="transmembrane region" description="Helical" evidence="2">
    <location>
        <begin position="29"/>
        <end position="45"/>
    </location>
</feature>
<dbReference type="RefSeq" id="WP_091245343.1">
    <property type="nucleotide sequence ID" value="NZ_FNAG01000015.1"/>
</dbReference>
<feature type="domain" description="TerB-C" evidence="5">
    <location>
        <begin position="719"/>
        <end position="843"/>
    </location>
</feature>
<dbReference type="Proteomes" id="UP000199603">
    <property type="component" value="Unassembled WGS sequence"/>
</dbReference>
<evidence type="ECO:0000259" key="4">
    <source>
        <dbReference type="Pfam" id="PF13208"/>
    </source>
</evidence>